<reference evidence="4" key="1">
    <citation type="submission" date="2016-10" db="EMBL/GenBank/DDBJ databases">
        <authorList>
            <person name="Varghese N."/>
            <person name="Submissions S."/>
        </authorList>
    </citation>
    <scope>NUCLEOTIDE SEQUENCE [LARGE SCALE GENOMIC DNA]</scope>
    <source>
        <strain evidence="4">DSM 25030</strain>
    </source>
</reference>
<dbReference type="InterPro" id="IPR011006">
    <property type="entry name" value="CheY-like_superfamily"/>
</dbReference>
<dbReference type="Gene3D" id="3.40.50.2300">
    <property type="match status" value="1"/>
</dbReference>
<accession>A0A1H2XTK2</accession>
<dbReference type="InterPro" id="IPR052893">
    <property type="entry name" value="TCS_response_regulator"/>
</dbReference>
<evidence type="ECO:0000313" key="4">
    <source>
        <dbReference type="Proteomes" id="UP000199592"/>
    </source>
</evidence>
<proteinExistence type="predicted"/>
<dbReference type="GO" id="GO:0000160">
    <property type="term" value="P:phosphorelay signal transduction system"/>
    <property type="evidence" value="ECO:0007669"/>
    <property type="project" value="InterPro"/>
</dbReference>
<dbReference type="Proteomes" id="UP000199592">
    <property type="component" value="Unassembled WGS sequence"/>
</dbReference>
<gene>
    <name evidence="3" type="ORF">SAMN04487892_2801</name>
</gene>
<keyword evidence="1" id="KW-0597">Phosphoprotein</keyword>
<dbReference type="Pfam" id="PF00072">
    <property type="entry name" value="Response_reg"/>
    <property type="match status" value="1"/>
</dbReference>
<dbReference type="SUPFAM" id="SSF52172">
    <property type="entry name" value="CheY-like"/>
    <property type="match status" value="1"/>
</dbReference>
<feature type="modified residue" description="4-aspartylphosphate" evidence="1">
    <location>
        <position position="68"/>
    </location>
</feature>
<dbReference type="InterPro" id="IPR001789">
    <property type="entry name" value="Sig_transdc_resp-reg_receiver"/>
</dbReference>
<evidence type="ECO:0000256" key="1">
    <source>
        <dbReference type="PROSITE-ProRule" id="PRU00169"/>
    </source>
</evidence>
<keyword evidence="4" id="KW-1185">Reference proteome</keyword>
<dbReference type="PROSITE" id="PS50110">
    <property type="entry name" value="RESPONSE_REGULATORY"/>
    <property type="match status" value="1"/>
</dbReference>
<dbReference type="AlphaFoldDB" id="A0A1H2XTK2"/>
<name>A0A1H2XTK2_9FLAO</name>
<dbReference type="PANTHER" id="PTHR44520">
    <property type="entry name" value="RESPONSE REGULATOR RCP1-RELATED"/>
    <property type="match status" value="1"/>
</dbReference>
<protein>
    <submittedName>
        <fullName evidence="3">Response regulator receiver domain-containing protein</fullName>
    </submittedName>
</protein>
<sequence length="140" mass="16025">MPTDLMKTIDTLYLIDDDDTYQFIVQKTLNSLNLINSIKIFSNGKAAIDFLEATLDDIAKIPDVILLDLTMPIMDGWQFLEHYLRFRPRIGKKVVIYVVSSSIDPRDMQRAKSISEVTDYVVKPLSKSKLISMLHESLKS</sequence>
<dbReference type="STRING" id="1073328.SAMN05216294_2808"/>
<feature type="domain" description="Response regulatory" evidence="2">
    <location>
        <begin position="11"/>
        <end position="138"/>
    </location>
</feature>
<evidence type="ECO:0000259" key="2">
    <source>
        <dbReference type="PROSITE" id="PS50110"/>
    </source>
</evidence>
<dbReference type="EMBL" id="FNMY01000004">
    <property type="protein sequence ID" value="SDW95804.1"/>
    <property type="molecule type" value="Genomic_DNA"/>
</dbReference>
<dbReference type="PANTHER" id="PTHR44520:SF2">
    <property type="entry name" value="RESPONSE REGULATOR RCP1"/>
    <property type="match status" value="1"/>
</dbReference>
<organism evidence="3 4">
    <name type="scientific">Flagellimonas zhangzhouensis</name>
    <dbReference type="NCBI Taxonomy" id="1073328"/>
    <lineage>
        <taxon>Bacteria</taxon>
        <taxon>Pseudomonadati</taxon>
        <taxon>Bacteroidota</taxon>
        <taxon>Flavobacteriia</taxon>
        <taxon>Flavobacteriales</taxon>
        <taxon>Flavobacteriaceae</taxon>
        <taxon>Flagellimonas</taxon>
    </lineage>
</organism>
<dbReference type="SMART" id="SM00448">
    <property type="entry name" value="REC"/>
    <property type="match status" value="1"/>
</dbReference>
<evidence type="ECO:0000313" key="3">
    <source>
        <dbReference type="EMBL" id="SDW95804.1"/>
    </source>
</evidence>